<dbReference type="InterPro" id="IPR005606">
    <property type="entry name" value="Sec20"/>
</dbReference>
<sequence>MPKISGDSQTQEMGIWYCENSAENSSATYKVLIGMETLRKSESELNQHLINLANCLRSNDSECDLEFTQEEEKSLEREINKLLRNCADATLRYEEFCKENNVKLKESGSEQLKKYVIRGRKLLMEYRQKSNAIKQKDTKKMLLHVQTPTTQNEMETSEDPIRFLASLQRTRQVMSDEIQRVTNVSILMNDGREALANSHQEYSNVKNEIQAIRNQLKHLQWQTKKDRLWIGSGILTLLTTLLLIIHQRLLPVCDLSDPKASKFS</sequence>
<evidence type="ECO:0000256" key="1">
    <source>
        <dbReference type="SAM" id="Coils"/>
    </source>
</evidence>
<dbReference type="GO" id="GO:0005484">
    <property type="term" value="F:SNAP receptor activity"/>
    <property type="evidence" value="ECO:0007669"/>
    <property type="project" value="InterPro"/>
</dbReference>
<reference evidence="3" key="2">
    <citation type="submission" date="2011-02" db="EMBL/GenBank/DDBJ databases">
        <authorList>
            <person name="MacLean D."/>
        </authorList>
    </citation>
    <scope>NUCLEOTIDE SEQUENCE</scope>
</reference>
<dbReference type="HOGENOM" id="CLU_103561_0_0_1"/>
<dbReference type="EMBL" id="FR824060">
    <property type="protein sequence ID" value="CCA15778.1"/>
    <property type="molecule type" value="Genomic_DNA"/>
</dbReference>
<keyword evidence="1" id="KW-0175">Coiled coil</keyword>
<evidence type="ECO:0000313" key="3">
    <source>
        <dbReference type="EMBL" id="CCA15778.1"/>
    </source>
</evidence>
<name>F0W3Y3_9STRA</name>
<reference evidence="3" key="1">
    <citation type="journal article" date="2011" name="PLoS Biol.">
        <title>Gene gain and loss during evolution of obligate parasitism in the white rust pathogen of Arabidopsis thaliana.</title>
        <authorList>
            <person name="Kemen E."/>
            <person name="Gardiner A."/>
            <person name="Schultz-Larsen T."/>
            <person name="Kemen A.C."/>
            <person name="Balmuth A.L."/>
            <person name="Robert-Seilaniantz A."/>
            <person name="Bailey K."/>
            <person name="Holub E."/>
            <person name="Studholme D.J."/>
            <person name="Maclean D."/>
            <person name="Jones J.D."/>
        </authorList>
    </citation>
    <scope>NUCLEOTIDE SEQUENCE</scope>
</reference>
<evidence type="ECO:0000256" key="2">
    <source>
        <dbReference type="SAM" id="Phobius"/>
    </source>
</evidence>
<dbReference type="GO" id="GO:0006890">
    <property type="term" value="P:retrograde vesicle-mediated transport, Golgi to endoplasmic reticulum"/>
    <property type="evidence" value="ECO:0007669"/>
    <property type="project" value="InterPro"/>
</dbReference>
<dbReference type="PANTHER" id="PTHR12825">
    <property type="entry name" value="BNIP1-RELATED"/>
    <property type="match status" value="1"/>
</dbReference>
<keyword evidence="2" id="KW-1133">Transmembrane helix</keyword>
<dbReference type="GO" id="GO:0031201">
    <property type="term" value="C:SNARE complex"/>
    <property type="evidence" value="ECO:0007669"/>
    <property type="project" value="TreeGrafter"/>
</dbReference>
<accession>F0W3Y3</accession>
<dbReference type="GO" id="GO:0005783">
    <property type="term" value="C:endoplasmic reticulum"/>
    <property type="evidence" value="ECO:0007669"/>
    <property type="project" value="TreeGrafter"/>
</dbReference>
<feature type="transmembrane region" description="Helical" evidence="2">
    <location>
        <begin position="228"/>
        <end position="246"/>
    </location>
</feature>
<feature type="coiled-coil region" evidence="1">
    <location>
        <begin position="58"/>
        <end position="92"/>
    </location>
</feature>
<gene>
    <name evidence="3" type="primary">AlNc14C15G1684</name>
    <name evidence="3" type="ORF">ALNC14_019210</name>
</gene>
<feature type="coiled-coil region" evidence="1">
    <location>
        <begin position="195"/>
        <end position="222"/>
    </location>
</feature>
<proteinExistence type="predicted"/>
<organism evidence="3">
    <name type="scientific">Albugo laibachii Nc14</name>
    <dbReference type="NCBI Taxonomy" id="890382"/>
    <lineage>
        <taxon>Eukaryota</taxon>
        <taxon>Sar</taxon>
        <taxon>Stramenopiles</taxon>
        <taxon>Oomycota</taxon>
        <taxon>Peronosporomycetes</taxon>
        <taxon>Albuginales</taxon>
        <taxon>Albuginaceae</taxon>
        <taxon>Albugo</taxon>
    </lineage>
</organism>
<protein>
    <submittedName>
        <fullName evidence="3">Uncharacterized protein AlNc14C15G1684</fullName>
    </submittedName>
</protein>
<keyword evidence="2" id="KW-0812">Transmembrane</keyword>
<dbReference type="PANTHER" id="PTHR12825:SF0">
    <property type="entry name" value="VESICLE TRANSPORT PROTEIN SEC20"/>
    <property type="match status" value="1"/>
</dbReference>
<dbReference type="AlphaFoldDB" id="F0W3Y3"/>
<keyword evidence="2" id="KW-0472">Membrane</keyword>